<dbReference type="Pfam" id="PF00484">
    <property type="entry name" value="Pro_CA"/>
    <property type="match status" value="1"/>
</dbReference>
<comment type="caution">
    <text evidence="10">The sequence shown here is derived from an EMBL/GenBank/DDBJ whole genome shotgun (WGS) entry which is preliminary data.</text>
</comment>
<dbReference type="PANTHER" id="PTHR11002:SF19">
    <property type="entry name" value="BETA CARBONIC ANHYDRASE 6, MITOCHONDRIAL"/>
    <property type="match status" value="1"/>
</dbReference>
<reference evidence="10 11" key="1">
    <citation type="submission" date="2024-08" db="EMBL/GenBank/DDBJ databases">
        <title>Insights into the chromosomal genome structure of Flemingia macrophylla.</title>
        <authorList>
            <person name="Ding Y."/>
            <person name="Zhao Y."/>
            <person name="Bi W."/>
            <person name="Wu M."/>
            <person name="Zhao G."/>
            <person name="Gong Y."/>
            <person name="Li W."/>
            <person name="Zhang P."/>
        </authorList>
    </citation>
    <scope>NUCLEOTIDE SEQUENCE [LARGE SCALE GENOMIC DNA]</scope>
    <source>
        <strain evidence="10">DYQJB</strain>
        <tissue evidence="10">Leaf</tissue>
    </source>
</reference>
<accession>A0ABD1L299</accession>
<dbReference type="PANTHER" id="PTHR11002">
    <property type="entry name" value="CARBONIC ANHYDRASE"/>
    <property type="match status" value="1"/>
</dbReference>
<dbReference type="FunFam" id="3.40.1050.10:FF:000003">
    <property type="entry name" value="Carbonic anhydrase"/>
    <property type="match status" value="1"/>
</dbReference>
<feature type="binding site" evidence="8">
    <location>
        <position position="201"/>
    </location>
    <ligand>
        <name>Zn(2+)</name>
        <dbReference type="ChEBI" id="CHEBI:29105"/>
    </ligand>
</feature>
<organism evidence="10 11">
    <name type="scientific">Flemingia macrophylla</name>
    <dbReference type="NCBI Taxonomy" id="520843"/>
    <lineage>
        <taxon>Eukaryota</taxon>
        <taxon>Viridiplantae</taxon>
        <taxon>Streptophyta</taxon>
        <taxon>Embryophyta</taxon>
        <taxon>Tracheophyta</taxon>
        <taxon>Spermatophyta</taxon>
        <taxon>Magnoliopsida</taxon>
        <taxon>eudicotyledons</taxon>
        <taxon>Gunneridae</taxon>
        <taxon>Pentapetalae</taxon>
        <taxon>rosids</taxon>
        <taxon>fabids</taxon>
        <taxon>Fabales</taxon>
        <taxon>Fabaceae</taxon>
        <taxon>Papilionoideae</taxon>
        <taxon>50 kb inversion clade</taxon>
        <taxon>NPAAA clade</taxon>
        <taxon>indigoferoid/millettioid clade</taxon>
        <taxon>Phaseoleae</taxon>
        <taxon>Flemingia</taxon>
    </lineage>
</organism>
<evidence type="ECO:0000256" key="9">
    <source>
        <dbReference type="RuleBase" id="RU003956"/>
    </source>
</evidence>
<feature type="binding site" evidence="8">
    <location>
        <position position="139"/>
    </location>
    <ligand>
        <name>Zn(2+)</name>
        <dbReference type="ChEBI" id="CHEBI:29105"/>
    </ligand>
</feature>
<evidence type="ECO:0000256" key="3">
    <source>
        <dbReference type="ARBA" id="ARBA00012925"/>
    </source>
</evidence>
<dbReference type="Gene3D" id="3.40.1050.10">
    <property type="entry name" value="Carbonic anhydrase"/>
    <property type="match status" value="1"/>
</dbReference>
<dbReference type="InterPro" id="IPR001765">
    <property type="entry name" value="Carbonic_anhydrase"/>
</dbReference>
<gene>
    <name evidence="10" type="ORF">Fmac_031510</name>
</gene>
<keyword evidence="6 9" id="KW-0456">Lyase</keyword>
<keyword evidence="5 8" id="KW-0862">Zinc</keyword>
<evidence type="ECO:0000256" key="6">
    <source>
        <dbReference type="ARBA" id="ARBA00023239"/>
    </source>
</evidence>
<dbReference type="Proteomes" id="UP001603857">
    <property type="component" value="Unassembled WGS sequence"/>
</dbReference>
<comment type="catalytic activity">
    <reaction evidence="7 9">
        <text>hydrogencarbonate + H(+) = CO2 + H2O</text>
        <dbReference type="Rhea" id="RHEA:10748"/>
        <dbReference type="ChEBI" id="CHEBI:15377"/>
        <dbReference type="ChEBI" id="CHEBI:15378"/>
        <dbReference type="ChEBI" id="CHEBI:16526"/>
        <dbReference type="ChEBI" id="CHEBI:17544"/>
        <dbReference type="EC" id="4.2.1.1"/>
    </reaction>
</comment>
<evidence type="ECO:0000256" key="4">
    <source>
        <dbReference type="ARBA" id="ARBA00022799"/>
    </source>
</evidence>
<evidence type="ECO:0000313" key="11">
    <source>
        <dbReference type="Proteomes" id="UP001603857"/>
    </source>
</evidence>
<dbReference type="EMBL" id="JBGMDY010000011">
    <property type="protein sequence ID" value="KAL2317634.1"/>
    <property type="molecule type" value="Genomic_DNA"/>
</dbReference>
<proteinExistence type="inferred from homology"/>
<evidence type="ECO:0000256" key="7">
    <source>
        <dbReference type="ARBA" id="ARBA00048348"/>
    </source>
</evidence>
<dbReference type="EC" id="4.2.1.1" evidence="3 9"/>
<dbReference type="PROSITE" id="PS00704">
    <property type="entry name" value="PROK_CO2_ANHYDRASE_1"/>
    <property type="match status" value="1"/>
</dbReference>
<dbReference type="InterPro" id="IPR015892">
    <property type="entry name" value="Carbonic_anhydrase_CS"/>
</dbReference>
<evidence type="ECO:0000256" key="8">
    <source>
        <dbReference type="PIRSR" id="PIRSR601765-1"/>
    </source>
</evidence>
<dbReference type="InterPro" id="IPR045066">
    <property type="entry name" value="Beta_CA_cladeB"/>
</dbReference>
<sequence length="319" mass="36436">MVWPIRSTISSLLCSKVPIVGSYVYDSWWGLSFSGPNNSITRPWSKFMDSVKTDRIRAAASLPWLKEKLPEDPINCVRLSRENKGPEEGNMAETDGYHNLFVLMKQRFMSFKNKKYIKESKHFQALAEAQYPKFMVIACADSRVCPSNILGFQPGEAFTIRNIANLVPGMKSGPSECNAALEFAVTTLKVENILVIGHSSCAGIETLMNMPEDVESRNFVHKWVANGKLAKLRTKDATGHLSFDQQCRFCEKESINQSLLNLLSYPWIEDRVSRELLSLHGGYYNFFNCSFEKWTLDFKHCNVQEEGSSYFVKEQEFWC</sequence>
<keyword evidence="4" id="KW-0702">S-nitrosylation</keyword>
<comment type="function">
    <text evidence="1 9">Reversible hydration of carbon dioxide.</text>
</comment>
<keyword evidence="8" id="KW-0479">Metal-binding</keyword>
<dbReference type="CDD" id="cd00884">
    <property type="entry name" value="beta_CA_cladeB"/>
    <property type="match status" value="1"/>
</dbReference>
<evidence type="ECO:0000256" key="1">
    <source>
        <dbReference type="ARBA" id="ARBA00002904"/>
    </source>
</evidence>
<evidence type="ECO:0000256" key="5">
    <source>
        <dbReference type="ARBA" id="ARBA00022833"/>
    </source>
</evidence>
<feature type="binding site" evidence="8">
    <location>
        <position position="141"/>
    </location>
    <ligand>
        <name>Zn(2+)</name>
        <dbReference type="ChEBI" id="CHEBI:29105"/>
    </ligand>
</feature>
<evidence type="ECO:0000313" key="10">
    <source>
        <dbReference type="EMBL" id="KAL2317634.1"/>
    </source>
</evidence>
<dbReference type="InterPro" id="IPR036874">
    <property type="entry name" value="Carbonic_anhydrase_sf"/>
</dbReference>
<protein>
    <recommendedName>
        <fullName evidence="3 9">Carbonic anhydrase</fullName>
        <ecNumber evidence="3 9">4.2.1.1</ecNumber>
    </recommendedName>
    <alternativeName>
        <fullName evidence="9">Carbonate dehydratase</fullName>
    </alternativeName>
</protein>
<evidence type="ECO:0000256" key="2">
    <source>
        <dbReference type="ARBA" id="ARBA00006217"/>
    </source>
</evidence>
<feature type="binding site" evidence="8">
    <location>
        <position position="198"/>
    </location>
    <ligand>
        <name>Zn(2+)</name>
        <dbReference type="ChEBI" id="CHEBI:29105"/>
    </ligand>
</feature>
<comment type="cofactor">
    <cofactor evidence="8">
        <name>Zn(2+)</name>
        <dbReference type="ChEBI" id="CHEBI:29105"/>
    </cofactor>
    <text evidence="8">Binds 1 zinc ion per subunit.</text>
</comment>
<dbReference type="GO" id="GO:0008270">
    <property type="term" value="F:zinc ion binding"/>
    <property type="evidence" value="ECO:0007669"/>
    <property type="project" value="UniProtKB-UniRule"/>
</dbReference>
<keyword evidence="11" id="KW-1185">Reference proteome</keyword>
<name>A0ABD1L299_9FABA</name>
<dbReference type="GO" id="GO:0004089">
    <property type="term" value="F:carbonate dehydratase activity"/>
    <property type="evidence" value="ECO:0007669"/>
    <property type="project" value="UniProtKB-UniRule"/>
</dbReference>
<comment type="similarity">
    <text evidence="2 9">Belongs to the beta-class carbonic anhydrase family.</text>
</comment>
<dbReference type="SUPFAM" id="SSF53056">
    <property type="entry name" value="beta-carbonic anhydrase, cab"/>
    <property type="match status" value="1"/>
</dbReference>
<dbReference type="SMART" id="SM00947">
    <property type="entry name" value="Pro_CA"/>
    <property type="match status" value="1"/>
</dbReference>
<dbReference type="AlphaFoldDB" id="A0ABD1L299"/>